<reference evidence="4" key="1">
    <citation type="submission" date="2023-07" db="EMBL/GenBank/DDBJ databases">
        <title>draft genome sequence of fig (Ficus carica).</title>
        <authorList>
            <person name="Takahashi T."/>
            <person name="Nishimura K."/>
        </authorList>
    </citation>
    <scope>NUCLEOTIDE SEQUENCE</scope>
</reference>
<dbReference type="EMBL" id="BTGU01001010">
    <property type="protein sequence ID" value="GMN70046.1"/>
    <property type="molecule type" value="Genomic_DNA"/>
</dbReference>
<dbReference type="AlphaFoldDB" id="A0AA88JAN4"/>
<keyword evidence="5" id="KW-1185">Reference proteome</keyword>
<comment type="caution">
    <text evidence="4">The sequence shown here is derived from an EMBL/GenBank/DDBJ whole genome shotgun (WGS) entry which is preliminary data.</text>
</comment>
<dbReference type="EMBL" id="BTGU01000682">
    <property type="protein sequence ID" value="GMN68736.1"/>
    <property type="molecule type" value="Genomic_DNA"/>
</dbReference>
<accession>A0AA88JAN4</accession>
<sequence length="42" mass="4576">MATGARKSNGNNGVHQGDALELLLEEEEGLNDHIEENVLDEN</sequence>
<dbReference type="EMBL" id="BTGU01001011">
    <property type="protein sequence ID" value="GMN70053.1"/>
    <property type="molecule type" value="Genomic_DNA"/>
</dbReference>
<evidence type="ECO:0000313" key="5">
    <source>
        <dbReference type="Proteomes" id="UP001187192"/>
    </source>
</evidence>
<evidence type="ECO:0000313" key="2">
    <source>
        <dbReference type="EMBL" id="GMN68736.1"/>
    </source>
</evidence>
<dbReference type="EMBL" id="BTGU01000681">
    <property type="protein sequence ID" value="GMN68727.1"/>
    <property type="molecule type" value="Genomic_DNA"/>
</dbReference>
<organism evidence="4 5">
    <name type="scientific">Ficus carica</name>
    <name type="common">Common fig</name>
    <dbReference type="NCBI Taxonomy" id="3494"/>
    <lineage>
        <taxon>Eukaryota</taxon>
        <taxon>Viridiplantae</taxon>
        <taxon>Streptophyta</taxon>
        <taxon>Embryophyta</taxon>
        <taxon>Tracheophyta</taxon>
        <taxon>Spermatophyta</taxon>
        <taxon>Magnoliopsida</taxon>
        <taxon>eudicotyledons</taxon>
        <taxon>Gunneridae</taxon>
        <taxon>Pentapetalae</taxon>
        <taxon>rosids</taxon>
        <taxon>fabids</taxon>
        <taxon>Rosales</taxon>
        <taxon>Moraceae</taxon>
        <taxon>Ficeae</taxon>
        <taxon>Ficus</taxon>
    </lineage>
</organism>
<dbReference type="Proteomes" id="UP001187192">
    <property type="component" value="Unassembled WGS sequence"/>
</dbReference>
<evidence type="ECO:0000313" key="3">
    <source>
        <dbReference type="EMBL" id="GMN70046.1"/>
    </source>
</evidence>
<evidence type="ECO:0000313" key="1">
    <source>
        <dbReference type="EMBL" id="GMN68727.1"/>
    </source>
</evidence>
<proteinExistence type="predicted"/>
<gene>
    <name evidence="1" type="ORF">TIFTF001_037785</name>
    <name evidence="2" type="ORF">TIFTF001_037787</name>
    <name evidence="3" type="ORF">TIFTF001_039093</name>
    <name evidence="4" type="ORF">TIFTF001_039095</name>
</gene>
<name>A0AA88JAN4_FICCA</name>
<protein>
    <submittedName>
        <fullName evidence="4">Uncharacterized protein</fullName>
    </submittedName>
</protein>
<evidence type="ECO:0000313" key="4">
    <source>
        <dbReference type="EMBL" id="GMN70053.1"/>
    </source>
</evidence>